<comment type="caution">
    <text evidence="2">The sequence shown here is derived from an EMBL/GenBank/DDBJ whole genome shotgun (WGS) entry which is preliminary data.</text>
</comment>
<dbReference type="Proteomes" id="UP000644749">
    <property type="component" value="Unassembled WGS sequence"/>
</dbReference>
<gene>
    <name evidence="2" type="ORF">JL111_07000</name>
</gene>
<dbReference type="EMBL" id="JAESHT010000004">
    <property type="protein sequence ID" value="MBL3673237.1"/>
    <property type="molecule type" value="Genomic_DNA"/>
</dbReference>
<protein>
    <submittedName>
        <fullName evidence="2">VPLPA-CTERM sorting domain-containing protein</fullName>
    </submittedName>
</protein>
<proteinExistence type="predicted"/>
<evidence type="ECO:0000313" key="3">
    <source>
        <dbReference type="Proteomes" id="UP000644749"/>
    </source>
</evidence>
<dbReference type="InterPro" id="IPR022472">
    <property type="entry name" value="VPLPA-CTERM"/>
</dbReference>
<feature type="chain" id="PRO_5045637668" evidence="1">
    <location>
        <begin position="22"/>
        <end position="184"/>
    </location>
</feature>
<evidence type="ECO:0000256" key="1">
    <source>
        <dbReference type="SAM" id="SignalP"/>
    </source>
</evidence>
<feature type="signal peptide" evidence="1">
    <location>
        <begin position="1"/>
        <end position="21"/>
    </location>
</feature>
<keyword evidence="3" id="KW-1185">Reference proteome</keyword>
<organism evidence="2 3">
    <name type="scientific">Paracoccus aerius</name>
    <dbReference type="NCBI Taxonomy" id="1915382"/>
    <lineage>
        <taxon>Bacteria</taxon>
        <taxon>Pseudomonadati</taxon>
        <taxon>Pseudomonadota</taxon>
        <taxon>Alphaproteobacteria</taxon>
        <taxon>Rhodobacterales</taxon>
        <taxon>Paracoccaceae</taxon>
        <taxon>Paracoccus</taxon>
    </lineage>
</organism>
<keyword evidence="1" id="KW-0732">Signal</keyword>
<reference evidence="2 3" key="1">
    <citation type="submission" date="2021-01" db="EMBL/GenBank/DDBJ databases">
        <title>011410 draft genome.</title>
        <authorList>
            <person name="Lang L."/>
        </authorList>
    </citation>
    <scope>NUCLEOTIDE SEQUENCE [LARGE SCALE GENOMIC DNA]</scope>
    <source>
        <strain evidence="2 3">KCTC 42845</strain>
    </source>
</reference>
<accession>A0ABS1S6B4</accession>
<name>A0ABS1S6B4_9RHOB</name>
<dbReference type="NCBIfam" id="TIGR03370">
    <property type="entry name" value="VPLPA-CTERM"/>
    <property type="match status" value="1"/>
</dbReference>
<sequence length="184" mass="20083">MSIRVLMAAATVAVGVGQAEAATVLDVEFTITKAVIEYSPSEGPDEGFDDIHLDEFWGVKVGETVNAVFTYTEEWVGERKSLNASFSIADQLLFRGTLSQGMPWQMAWFGISGHTPSPEFFALEWDGKGLGSLEYTHDFRPWFPTVEATWSVASPAPVPLPATAALLPLGLGALAMMRRRRKST</sequence>
<dbReference type="RefSeq" id="WP_191308856.1">
    <property type="nucleotide sequence ID" value="NZ_BNCL01000004.1"/>
</dbReference>
<evidence type="ECO:0000313" key="2">
    <source>
        <dbReference type="EMBL" id="MBL3673237.1"/>
    </source>
</evidence>